<reference evidence="2 3" key="1">
    <citation type="submission" date="2022-09" db="EMBL/GenBank/DDBJ databases">
        <authorList>
            <person name="Han X.L."/>
            <person name="Wang Q."/>
            <person name="Lu T."/>
        </authorList>
    </citation>
    <scope>NUCLEOTIDE SEQUENCE [LARGE SCALE GENOMIC DNA]</scope>
    <source>
        <strain evidence="2 3">WQ 127069</strain>
    </source>
</reference>
<dbReference type="InterPro" id="IPR001173">
    <property type="entry name" value="Glyco_trans_2-like"/>
</dbReference>
<feature type="domain" description="Glycosyltransferase 2-like" evidence="1">
    <location>
        <begin position="16"/>
        <end position="115"/>
    </location>
</feature>
<evidence type="ECO:0000259" key="1">
    <source>
        <dbReference type="Pfam" id="PF00535"/>
    </source>
</evidence>
<organism evidence="2 3">
    <name type="scientific">Paenibacillus baimaensis</name>
    <dbReference type="NCBI Taxonomy" id="2982185"/>
    <lineage>
        <taxon>Bacteria</taxon>
        <taxon>Bacillati</taxon>
        <taxon>Bacillota</taxon>
        <taxon>Bacilli</taxon>
        <taxon>Bacillales</taxon>
        <taxon>Paenibacillaceae</taxon>
        <taxon>Paenibacillus</taxon>
    </lineage>
</organism>
<dbReference type="SUPFAM" id="SSF48452">
    <property type="entry name" value="TPR-like"/>
    <property type="match status" value="1"/>
</dbReference>
<accession>A0ABT2UI81</accession>
<dbReference type="Gene3D" id="3.90.550.10">
    <property type="entry name" value="Spore Coat Polysaccharide Biosynthesis Protein SpsA, Chain A"/>
    <property type="match status" value="2"/>
</dbReference>
<dbReference type="InterPro" id="IPR029044">
    <property type="entry name" value="Nucleotide-diphossugar_trans"/>
</dbReference>
<keyword evidence="2" id="KW-0808">Transferase</keyword>
<dbReference type="RefSeq" id="WP_262684953.1">
    <property type="nucleotide sequence ID" value="NZ_JAOQIO010000065.1"/>
</dbReference>
<keyword evidence="3" id="KW-1185">Reference proteome</keyword>
<feature type="domain" description="Glycosyltransferase 2-like" evidence="1">
    <location>
        <begin position="472"/>
        <end position="607"/>
    </location>
</feature>
<protein>
    <submittedName>
        <fullName evidence="2">Glycosyltransferase</fullName>
        <ecNumber evidence="2">2.4.-.-</ecNumber>
    </submittedName>
</protein>
<dbReference type="PANTHER" id="PTHR43179">
    <property type="entry name" value="RHAMNOSYLTRANSFERASE WBBL"/>
    <property type="match status" value="1"/>
</dbReference>
<gene>
    <name evidence="2" type="ORF">OB236_16565</name>
</gene>
<dbReference type="SUPFAM" id="SSF53448">
    <property type="entry name" value="Nucleotide-diphospho-sugar transferases"/>
    <property type="match status" value="2"/>
</dbReference>
<name>A0ABT2UI81_9BACL</name>
<dbReference type="Gene3D" id="1.25.40.10">
    <property type="entry name" value="Tetratricopeptide repeat domain"/>
    <property type="match status" value="1"/>
</dbReference>
<dbReference type="InterPro" id="IPR011990">
    <property type="entry name" value="TPR-like_helical_dom_sf"/>
</dbReference>
<dbReference type="Proteomes" id="UP001652445">
    <property type="component" value="Unassembled WGS sequence"/>
</dbReference>
<evidence type="ECO:0000313" key="3">
    <source>
        <dbReference type="Proteomes" id="UP001652445"/>
    </source>
</evidence>
<dbReference type="GO" id="GO:0016757">
    <property type="term" value="F:glycosyltransferase activity"/>
    <property type="evidence" value="ECO:0007669"/>
    <property type="project" value="UniProtKB-KW"/>
</dbReference>
<proteinExistence type="predicted"/>
<evidence type="ECO:0000313" key="2">
    <source>
        <dbReference type="EMBL" id="MCU6793721.1"/>
    </source>
</evidence>
<dbReference type="EC" id="2.4.-.-" evidence="2"/>
<comment type="caution">
    <text evidence="2">The sequence shown here is derived from an EMBL/GenBank/DDBJ whole genome shotgun (WGS) entry which is preliminary data.</text>
</comment>
<dbReference type="EMBL" id="JAOQIO010000065">
    <property type="protein sequence ID" value="MCU6793721.1"/>
    <property type="molecule type" value="Genomic_DNA"/>
</dbReference>
<keyword evidence="2" id="KW-0328">Glycosyltransferase</keyword>
<dbReference type="PANTHER" id="PTHR43179:SF7">
    <property type="entry name" value="RHAMNOSYLTRANSFERASE WBBL"/>
    <property type="match status" value="1"/>
</dbReference>
<sequence length="695" mass="80497">MTTISIVLLSQHFELFKQCLASIQLHTADSYELIVINDGGALEISEWLEQHAPDAILLSTAQLLGVAAGYNLGASHSRGESIVFIRDHVTVTKHWLEALTDCMQANPKAAMVGPLSNNVSGLQNAPIPSRETLSKDAASVQDLLSFGYSSARRATRLLSFLLLIRRDTFDSLGGFDERFALEAYEDDDLCYRALQAGYTLHIAYDCFVHYTYPPQLFPDDPDWYQRQIVMNRFKALNKWGFDLAEAQYAIKTPSLVMFEHMVESCEALTPHDLYRFANELADDWQWERAAEYYERFLGLEEGDIEDRIAIYGRLADCYSHLNRMHDAKNKVLQSFSYALPRAENCCRLGMLYMNEHDFTSAAWWYKIATELTKPVEPKAIVRQECWNWLPYLQLCACYIQLGQYQLAYRYNEIAAAFIPDHHRVRGNRAYLANHLEPTSSNTNTLTPAQTDAEQQIPNQPQVGQKTRITLSMIVKNESGRYLKQALERHRLYIDDAVIIDDGSTDDTIDICLQALAGIPVKLIKNEVSKFSNEITLRKQQWEETLSVNPQWILNLDADEWFEDRFTTEIRQLLDQSNTHVISFRLYDFWTNSAYREDSNWQAHLFYRPFLLRYNPDFPYVWKETPQHCGRFPENIFQQPNELSNLRLKHFGWANAADRLQKFNRYMLLDPDAVYGLKEQYVSIIDSNPHLIEWVD</sequence>
<dbReference type="Pfam" id="PF00535">
    <property type="entry name" value="Glycos_transf_2"/>
    <property type="match status" value="2"/>
</dbReference>